<name>A0A8S9X663_APOLU</name>
<sequence length="374" mass="42543">MQGNMDIHMRKYEDLWAQLGKLHDLNKKSSEFPTEDDKKQRGKVRSDYYTINGKIEIIKSDHSERQDPANVTLTEMRPAKNLPKLNLPTFDGQLLQWPKFRDSFLSMVHTEKLSVIEKFQYLRACLKGPALSVISAFKVEEANYALAWQAVLDTYDNQRMLASAYLDQLLNFKPLQGRATPEALNKFLSSVSDNVAAFNLLNIREESQFILFHLTIRCLDHHTRELFEMKQTKDSFPTFTALTKFVRERAMALQLAGTSNPMLEGSRPSGSFSNPRTSRPPKIKTSLITNKSSPPKNNQQSNPSNVSSCVACKGEPHHLLNCSVFNETSGQERRNLLKNWAGCINCLSHKHQNATMHLYTQAPLMLPAMQQDAI</sequence>
<evidence type="ECO:0000313" key="3">
    <source>
        <dbReference type="Proteomes" id="UP000466442"/>
    </source>
</evidence>
<feature type="compositionally biased region" description="Low complexity" evidence="1">
    <location>
        <begin position="290"/>
        <end position="307"/>
    </location>
</feature>
<dbReference type="Pfam" id="PF03564">
    <property type="entry name" value="DUF1759"/>
    <property type="match status" value="1"/>
</dbReference>
<accession>A0A8S9X663</accession>
<feature type="compositionally biased region" description="Polar residues" evidence="1">
    <location>
        <begin position="268"/>
        <end position="277"/>
    </location>
</feature>
<dbReference type="OrthoDB" id="6612201at2759"/>
<protein>
    <submittedName>
        <fullName evidence="2">Uncharacterized protein</fullName>
    </submittedName>
</protein>
<dbReference type="EMBL" id="WIXP02000010">
    <property type="protein sequence ID" value="KAF6203984.1"/>
    <property type="molecule type" value="Genomic_DNA"/>
</dbReference>
<dbReference type="InterPro" id="IPR005312">
    <property type="entry name" value="DUF1759"/>
</dbReference>
<reference evidence="2" key="1">
    <citation type="journal article" date="2021" name="Mol. Ecol. Resour.">
        <title>Apolygus lucorum genome provides insights into omnivorousness and mesophyll feeding.</title>
        <authorList>
            <person name="Liu Y."/>
            <person name="Liu H."/>
            <person name="Wang H."/>
            <person name="Huang T."/>
            <person name="Liu B."/>
            <person name="Yang B."/>
            <person name="Yin L."/>
            <person name="Li B."/>
            <person name="Zhang Y."/>
            <person name="Zhang S."/>
            <person name="Jiang F."/>
            <person name="Zhang X."/>
            <person name="Ren Y."/>
            <person name="Wang B."/>
            <person name="Wang S."/>
            <person name="Lu Y."/>
            <person name="Wu K."/>
            <person name="Fan W."/>
            <person name="Wang G."/>
        </authorList>
    </citation>
    <scope>NUCLEOTIDE SEQUENCE</scope>
    <source>
        <strain evidence="2">12Hb</strain>
    </source>
</reference>
<dbReference type="Proteomes" id="UP000466442">
    <property type="component" value="Unassembled WGS sequence"/>
</dbReference>
<evidence type="ECO:0000313" key="2">
    <source>
        <dbReference type="EMBL" id="KAF6203984.1"/>
    </source>
</evidence>
<keyword evidence="3" id="KW-1185">Reference proteome</keyword>
<dbReference type="AlphaFoldDB" id="A0A8S9X663"/>
<gene>
    <name evidence="2" type="ORF">GE061_002322</name>
</gene>
<dbReference type="PANTHER" id="PTHR47331:SF5">
    <property type="entry name" value="RIBONUCLEASE H"/>
    <property type="match status" value="1"/>
</dbReference>
<feature type="region of interest" description="Disordered" evidence="1">
    <location>
        <begin position="257"/>
        <end position="307"/>
    </location>
</feature>
<dbReference type="PANTHER" id="PTHR47331">
    <property type="entry name" value="PHD-TYPE DOMAIN-CONTAINING PROTEIN"/>
    <property type="match status" value="1"/>
</dbReference>
<proteinExistence type="predicted"/>
<evidence type="ECO:0000256" key="1">
    <source>
        <dbReference type="SAM" id="MobiDB-lite"/>
    </source>
</evidence>
<comment type="caution">
    <text evidence="2">The sequence shown here is derived from an EMBL/GenBank/DDBJ whole genome shotgun (WGS) entry which is preliminary data.</text>
</comment>
<organism evidence="2 3">
    <name type="scientific">Apolygus lucorum</name>
    <name type="common">Small green plant bug</name>
    <name type="synonym">Lygocoris lucorum</name>
    <dbReference type="NCBI Taxonomy" id="248454"/>
    <lineage>
        <taxon>Eukaryota</taxon>
        <taxon>Metazoa</taxon>
        <taxon>Ecdysozoa</taxon>
        <taxon>Arthropoda</taxon>
        <taxon>Hexapoda</taxon>
        <taxon>Insecta</taxon>
        <taxon>Pterygota</taxon>
        <taxon>Neoptera</taxon>
        <taxon>Paraneoptera</taxon>
        <taxon>Hemiptera</taxon>
        <taxon>Heteroptera</taxon>
        <taxon>Panheteroptera</taxon>
        <taxon>Cimicomorpha</taxon>
        <taxon>Miridae</taxon>
        <taxon>Mirini</taxon>
        <taxon>Apolygus</taxon>
    </lineage>
</organism>